<accession>A0A4R4NIF3</accession>
<keyword evidence="3" id="KW-1185">Reference proteome</keyword>
<name>A0A4R4NIF3_9ACTN</name>
<gene>
    <name evidence="2" type="ORF">E1267_09100</name>
</gene>
<feature type="signal peptide" evidence="1">
    <location>
        <begin position="1"/>
        <end position="22"/>
    </location>
</feature>
<evidence type="ECO:0000313" key="2">
    <source>
        <dbReference type="EMBL" id="TDC08849.1"/>
    </source>
</evidence>
<feature type="chain" id="PRO_5038997253" description="Secreted protein" evidence="1">
    <location>
        <begin position="23"/>
        <end position="141"/>
    </location>
</feature>
<dbReference type="AlphaFoldDB" id="A0A4R4NIF3"/>
<proteinExistence type="predicted"/>
<dbReference type="RefSeq" id="WP_132331727.1">
    <property type="nucleotide sequence ID" value="NZ_SMJZ01000023.1"/>
</dbReference>
<dbReference type="Proteomes" id="UP000295157">
    <property type="component" value="Unassembled WGS sequence"/>
</dbReference>
<protein>
    <recommendedName>
        <fullName evidence="4">Secreted protein</fullName>
    </recommendedName>
</protein>
<reference evidence="2 3" key="1">
    <citation type="submission" date="2019-02" db="EMBL/GenBank/DDBJ databases">
        <title>Draft genome sequences of novel Actinobacteria.</title>
        <authorList>
            <person name="Sahin N."/>
            <person name="Ay H."/>
            <person name="Saygin H."/>
        </authorList>
    </citation>
    <scope>NUCLEOTIDE SEQUENCE [LARGE SCALE GENOMIC DNA]</scope>
    <source>
        <strain evidence="2 3">KC201</strain>
    </source>
</reference>
<evidence type="ECO:0000313" key="3">
    <source>
        <dbReference type="Proteomes" id="UP000295157"/>
    </source>
</evidence>
<evidence type="ECO:0008006" key="4">
    <source>
        <dbReference type="Google" id="ProtNLM"/>
    </source>
</evidence>
<evidence type="ECO:0000256" key="1">
    <source>
        <dbReference type="SAM" id="SignalP"/>
    </source>
</evidence>
<organism evidence="2 3">
    <name type="scientific">Nonomuraea longispora</name>
    <dbReference type="NCBI Taxonomy" id="1848320"/>
    <lineage>
        <taxon>Bacteria</taxon>
        <taxon>Bacillati</taxon>
        <taxon>Actinomycetota</taxon>
        <taxon>Actinomycetes</taxon>
        <taxon>Streptosporangiales</taxon>
        <taxon>Streptosporangiaceae</taxon>
        <taxon>Nonomuraea</taxon>
    </lineage>
</organism>
<keyword evidence="1" id="KW-0732">Signal</keyword>
<sequence>MSHMFRGMAVIAITVAAGSALAPMGSANATTTASTDTATTAKTAAFCTSWALADRVDQRGSVYGGGGVRCKGETSGRLVVKLYRNNKKVASATEKCPRNRYCSGGTGQTRNPKGNQEWCTRMQFHDIIGNDHYIKWDCMVS</sequence>
<comment type="caution">
    <text evidence="2">The sequence shown here is derived from an EMBL/GenBank/DDBJ whole genome shotgun (WGS) entry which is preliminary data.</text>
</comment>
<dbReference type="EMBL" id="SMJZ01000023">
    <property type="protein sequence ID" value="TDC08849.1"/>
    <property type="molecule type" value="Genomic_DNA"/>
</dbReference>